<comment type="subcellular location">
    <subcellularLocation>
        <location evidence="7">Cytoplasm</location>
    </subcellularLocation>
</comment>
<dbReference type="PROSITE" id="PS50165">
    <property type="entry name" value="UVRC"/>
    <property type="match status" value="1"/>
</dbReference>
<evidence type="ECO:0000256" key="6">
    <source>
        <dbReference type="ARBA" id="ARBA00023236"/>
    </source>
</evidence>
<protein>
    <recommendedName>
        <fullName evidence="7">UvrABC system protein C</fullName>
        <shortName evidence="7">Protein UvrC</shortName>
    </recommendedName>
    <alternativeName>
        <fullName evidence="7">Excinuclease ABC subunit C</fullName>
    </alternativeName>
</protein>
<feature type="domain" description="GIY-YIG" evidence="9">
    <location>
        <begin position="13"/>
        <end position="92"/>
    </location>
</feature>
<keyword evidence="1 7" id="KW-0963">Cytoplasm</keyword>
<comment type="subunit">
    <text evidence="7">Interacts with UvrB in an incision complex.</text>
</comment>
<dbReference type="InterPro" id="IPR010994">
    <property type="entry name" value="RuvA_2-like"/>
</dbReference>
<dbReference type="SUPFAM" id="SSF47781">
    <property type="entry name" value="RuvA domain 2-like"/>
    <property type="match status" value="1"/>
</dbReference>
<dbReference type="InterPro" id="IPR004791">
    <property type="entry name" value="UvrC"/>
</dbReference>
<reference evidence="11" key="1">
    <citation type="submission" date="2020-11" db="EMBL/GenBank/DDBJ databases">
        <title>Nocardioides sp. nov., isolated from Soil of Cynanchum wilfordii Hemsley rhizosphere.</title>
        <authorList>
            <person name="Lee J.-S."/>
            <person name="Suh M.K."/>
            <person name="Kim J.-S."/>
        </authorList>
    </citation>
    <scope>NUCLEOTIDE SEQUENCE</scope>
    <source>
        <strain evidence="11">KCTC 19275</strain>
    </source>
</reference>
<keyword evidence="4 7" id="KW-0267">Excision nuclease</keyword>
<evidence type="ECO:0000256" key="5">
    <source>
        <dbReference type="ARBA" id="ARBA00023204"/>
    </source>
</evidence>
<dbReference type="PROSITE" id="PS50151">
    <property type="entry name" value="UVR"/>
    <property type="match status" value="1"/>
</dbReference>
<dbReference type="SMART" id="SM00465">
    <property type="entry name" value="GIYc"/>
    <property type="match status" value="1"/>
</dbReference>
<keyword evidence="3 7" id="KW-0228">DNA excision</keyword>
<keyword evidence="12" id="KW-1185">Reference proteome</keyword>
<dbReference type="GO" id="GO:0006289">
    <property type="term" value="P:nucleotide-excision repair"/>
    <property type="evidence" value="ECO:0007669"/>
    <property type="project" value="UniProtKB-UniRule"/>
</dbReference>
<dbReference type="Gene3D" id="3.30.420.340">
    <property type="entry name" value="UvrC, RNAse H endonuclease domain"/>
    <property type="match status" value="1"/>
</dbReference>
<dbReference type="InterPro" id="IPR050066">
    <property type="entry name" value="UvrABC_protein_C"/>
</dbReference>
<evidence type="ECO:0000256" key="4">
    <source>
        <dbReference type="ARBA" id="ARBA00022881"/>
    </source>
</evidence>
<dbReference type="PANTHER" id="PTHR30562">
    <property type="entry name" value="UVRC/OXIDOREDUCTASE"/>
    <property type="match status" value="1"/>
</dbReference>
<name>A0A930VH28_9ACTN</name>
<sequence>MNDYRPAPGSIPTQPGVYRFRDARGRVIYVGKAKNLRARLSSYFQDPINLHQRTAAMVASGASVEWTVVKTEVEALQLEYSWIKEFDPRFNVKYRDDKSYPWLAVTVGEEFPRVMVGRGAKRKGTKYFGPYSHAWAIRETVDQLLRVFPMRSCSNGVFKRSGQIGRPCLLGYIEKCSAPCVGNISAEDHRAIVDDFCDFVGGNTNAFVKRIRTEMYAASEAQEYERAARLRDDLGAMEKALEKQAVVFGDGTSADVIALAEDPLEVAVQIFYVRGGRIRGQRGWVADRVDEGGTAELVEDFLLQLYGGADGDDIPREILVPCLPPDPETIEALLSDLRGSRVRIRVPQRGDKRSLQETVARNAGQALVMHKTKRASDLTARNQALEEIQQALGLDEVPLRIECYDISNLQGTEVVASMVVFEDGLARKSEYRRFVIKGVDGQNDVASMHEVITRRFRRLLDEQARSTEVATESGPMLVDPETGRPRKFAYAPGLVVVDGGPPQVAAAQRALDELGIDDIPVCGLAKRLEEVWVPGREDPVILARSSEALYLLQRVRDEAHRFAITHHRSRRSKSMVESLLDDVPGLGEVRRKTLLKYFGSLRKLRAATVQEIAQVPGIGDRTAIAIKAAVDQPTRKTVSVNTATGEIEEG</sequence>
<dbReference type="InterPro" id="IPR047296">
    <property type="entry name" value="GIY-YIG_UvrC_Cho"/>
</dbReference>
<dbReference type="CDD" id="cd10434">
    <property type="entry name" value="GIY-YIG_UvrC_Cho"/>
    <property type="match status" value="1"/>
</dbReference>
<dbReference type="Gene3D" id="3.40.1440.10">
    <property type="entry name" value="GIY-YIG endonuclease"/>
    <property type="match status" value="1"/>
</dbReference>
<evidence type="ECO:0000259" key="9">
    <source>
        <dbReference type="PROSITE" id="PS50164"/>
    </source>
</evidence>
<dbReference type="Pfam" id="PF02151">
    <property type="entry name" value="UVR"/>
    <property type="match status" value="1"/>
</dbReference>
<dbReference type="InterPro" id="IPR001943">
    <property type="entry name" value="UVR_dom"/>
</dbReference>
<keyword evidence="2 7" id="KW-0227">DNA damage</keyword>
<dbReference type="Pfam" id="PF14520">
    <property type="entry name" value="HHH_5"/>
    <property type="match status" value="1"/>
</dbReference>
<proteinExistence type="inferred from homology"/>
<dbReference type="SMART" id="SM00278">
    <property type="entry name" value="HhH1"/>
    <property type="match status" value="2"/>
</dbReference>
<keyword evidence="5 7" id="KW-0234">DNA repair</keyword>
<comment type="caution">
    <text evidence="11">The sequence shown here is derived from an EMBL/GenBank/DDBJ whole genome shotgun (WGS) entry which is preliminary data.</text>
</comment>
<feature type="domain" description="UvrC family homology region profile" evidence="10">
    <location>
        <begin position="256"/>
        <end position="511"/>
    </location>
</feature>
<dbReference type="GO" id="GO:0003677">
    <property type="term" value="F:DNA binding"/>
    <property type="evidence" value="ECO:0007669"/>
    <property type="project" value="UniProtKB-UniRule"/>
</dbReference>
<dbReference type="HAMAP" id="MF_00203">
    <property type="entry name" value="UvrC"/>
    <property type="match status" value="1"/>
</dbReference>
<comment type="function">
    <text evidence="7">The UvrABC repair system catalyzes the recognition and processing of DNA lesions. UvrC both incises the 5' and 3' sides of the lesion. The N-terminal half is responsible for the 3' incision and the C-terminal half is responsible for the 5' incision.</text>
</comment>
<dbReference type="GO" id="GO:0005737">
    <property type="term" value="C:cytoplasm"/>
    <property type="evidence" value="ECO:0007669"/>
    <property type="project" value="UniProtKB-SubCell"/>
</dbReference>
<dbReference type="Pfam" id="PF08459">
    <property type="entry name" value="UvrC_RNaseH_dom"/>
    <property type="match status" value="1"/>
</dbReference>
<dbReference type="InterPro" id="IPR035901">
    <property type="entry name" value="GIY-YIG_endonuc_sf"/>
</dbReference>
<evidence type="ECO:0000259" key="10">
    <source>
        <dbReference type="PROSITE" id="PS50165"/>
    </source>
</evidence>
<gene>
    <name evidence="7 11" type="primary">uvrC</name>
    <name evidence="11" type="ORF">ISU07_16670</name>
</gene>
<dbReference type="AlphaFoldDB" id="A0A930VH28"/>
<dbReference type="EMBL" id="JADKPN010000011">
    <property type="protein sequence ID" value="MBF4764768.1"/>
    <property type="molecule type" value="Genomic_DNA"/>
</dbReference>
<evidence type="ECO:0000256" key="7">
    <source>
        <dbReference type="HAMAP-Rule" id="MF_00203"/>
    </source>
</evidence>
<evidence type="ECO:0000313" key="11">
    <source>
        <dbReference type="EMBL" id="MBF4764768.1"/>
    </source>
</evidence>
<dbReference type="NCBIfam" id="TIGR00194">
    <property type="entry name" value="uvrC"/>
    <property type="match status" value="1"/>
</dbReference>
<dbReference type="NCBIfam" id="NF001824">
    <property type="entry name" value="PRK00558.1-5"/>
    <property type="match status" value="1"/>
</dbReference>
<dbReference type="GO" id="GO:0009380">
    <property type="term" value="C:excinuclease repair complex"/>
    <property type="evidence" value="ECO:0007669"/>
    <property type="project" value="InterPro"/>
</dbReference>
<dbReference type="PANTHER" id="PTHR30562:SF1">
    <property type="entry name" value="UVRABC SYSTEM PROTEIN C"/>
    <property type="match status" value="1"/>
</dbReference>
<dbReference type="SUPFAM" id="SSF82771">
    <property type="entry name" value="GIY-YIG endonuclease"/>
    <property type="match status" value="1"/>
</dbReference>
<dbReference type="FunFam" id="3.40.1440.10:FF:000001">
    <property type="entry name" value="UvrABC system protein C"/>
    <property type="match status" value="1"/>
</dbReference>
<dbReference type="InterPro" id="IPR036876">
    <property type="entry name" value="UVR_dom_sf"/>
</dbReference>
<evidence type="ECO:0000256" key="3">
    <source>
        <dbReference type="ARBA" id="ARBA00022769"/>
    </source>
</evidence>
<feature type="domain" description="UVR" evidence="8">
    <location>
        <begin position="205"/>
        <end position="240"/>
    </location>
</feature>
<dbReference type="InterPro" id="IPR003583">
    <property type="entry name" value="Hlx-hairpin-Hlx_DNA-bd_motif"/>
</dbReference>
<dbReference type="InterPro" id="IPR000305">
    <property type="entry name" value="GIY-YIG_endonuc"/>
</dbReference>
<organism evidence="11 12">
    <name type="scientific">Nocardioides islandensis</name>
    <dbReference type="NCBI Taxonomy" id="433663"/>
    <lineage>
        <taxon>Bacteria</taxon>
        <taxon>Bacillati</taxon>
        <taxon>Actinomycetota</taxon>
        <taxon>Actinomycetes</taxon>
        <taxon>Propionibacteriales</taxon>
        <taxon>Nocardioidaceae</taxon>
        <taxon>Nocardioides</taxon>
    </lineage>
</organism>
<dbReference type="InterPro" id="IPR038476">
    <property type="entry name" value="UvrC_RNase_H_dom_sf"/>
</dbReference>
<dbReference type="Proteomes" id="UP000640489">
    <property type="component" value="Unassembled WGS sequence"/>
</dbReference>
<evidence type="ECO:0000256" key="2">
    <source>
        <dbReference type="ARBA" id="ARBA00022763"/>
    </source>
</evidence>
<dbReference type="PROSITE" id="PS50164">
    <property type="entry name" value="GIY_YIG"/>
    <property type="match status" value="1"/>
</dbReference>
<keyword evidence="6 7" id="KW-0742">SOS response</keyword>
<evidence type="ECO:0000313" key="12">
    <source>
        <dbReference type="Proteomes" id="UP000640489"/>
    </source>
</evidence>
<accession>A0A930VH28</accession>
<dbReference type="Pfam" id="PF22920">
    <property type="entry name" value="UvrC_RNaseH"/>
    <property type="match status" value="1"/>
</dbReference>
<dbReference type="SUPFAM" id="SSF46600">
    <property type="entry name" value="C-terminal UvrC-binding domain of UvrB"/>
    <property type="match status" value="1"/>
</dbReference>
<dbReference type="Pfam" id="PF01541">
    <property type="entry name" value="GIY-YIG"/>
    <property type="match status" value="1"/>
</dbReference>
<dbReference type="Gene3D" id="1.10.150.20">
    <property type="entry name" value="5' to 3' exonuclease, C-terminal subdomain"/>
    <property type="match status" value="1"/>
</dbReference>
<dbReference type="GO" id="GO:0009432">
    <property type="term" value="P:SOS response"/>
    <property type="evidence" value="ECO:0007669"/>
    <property type="project" value="UniProtKB-UniRule"/>
</dbReference>
<evidence type="ECO:0000256" key="1">
    <source>
        <dbReference type="ARBA" id="ARBA00022490"/>
    </source>
</evidence>
<dbReference type="GO" id="GO:0009381">
    <property type="term" value="F:excinuclease ABC activity"/>
    <property type="evidence" value="ECO:0007669"/>
    <property type="project" value="UniProtKB-UniRule"/>
</dbReference>
<evidence type="ECO:0000259" key="8">
    <source>
        <dbReference type="PROSITE" id="PS50151"/>
    </source>
</evidence>
<dbReference type="FunFam" id="3.30.420.340:FF:000003">
    <property type="entry name" value="UvrABC system protein C"/>
    <property type="match status" value="1"/>
</dbReference>
<comment type="similarity">
    <text evidence="7">Belongs to the UvrC family.</text>
</comment>
<dbReference type="InterPro" id="IPR001162">
    <property type="entry name" value="UvrC_RNase_H_dom"/>
</dbReference>
<dbReference type="Gene3D" id="4.10.860.10">
    <property type="entry name" value="UVR domain"/>
    <property type="match status" value="1"/>
</dbReference>